<dbReference type="GO" id="GO:0000166">
    <property type="term" value="F:nucleotide binding"/>
    <property type="evidence" value="ECO:0007669"/>
    <property type="project" value="UniProtKB-KW"/>
</dbReference>
<keyword evidence="11" id="KW-1185">Reference proteome</keyword>
<dbReference type="EMBL" id="JAJSON010000013">
    <property type="protein sequence ID" value="MCG9970904.1"/>
    <property type="molecule type" value="Genomic_DNA"/>
</dbReference>
<dbReference type="Pfam" id="PF18967">
    <property type="entry name" value="PycTM"/>
    <property type="match status" value="1"/>
</dbReference>
<keyword evidence="3 8" id="KW-0812">Transmembrane</keyword>
<keyword evidence="4" id="KW-0547">Nucleotide-binding</keyword>
<evidence type="ECO:0000256" key="1">
    <source>
        <dbReference type="ARBA" id="ARBA00004236"/>
    </source>
</evidence>
<organism evidence="10 11">
    <name type="scientific">Christiangramia crocea</name>
    <dbReference type="NCBI Taxonomy" id="2904124"/>
    <lineage>
        <taxon>Bacteria</taxon>
        <taxon>Pseudomonadati</taxon>
        <taxon>Bacteroidota</taxon>
        <taxon>Flavobacteriia</taxon>
        <taxon>Flavobacteriales</taxon>
        <taxon>Flavobacteriaceae</taxon>
        <taxon>Christiangramia</taxon>
    </lineage>
</organism>
<dbReference type="InterPro" id="IPR043760">
    <property type="entry name" value="PycTM_dom"/>
</dbReference>
<comment type="subcellular location">
    <subcellularLocation>
        <location evidence="1">Cell membrane</location>
    </subcellularLocation>
</comment>
<keyword evidence="7 8" id="KW-0472">Membrane</keyword>
<sequence>MEEKSVKVQEKLKKYDSRGVQTLFRTVSRNHYNLLKMVDNKARIVLTVNSIITSLLIGIQVLNVNNVNVDVKENYGIRILVICGLISMVLALLSMLPHRYLGKEFRASNYKGTLYAANFSKQSIDAFKNEFDRIMLDGQSLYNELVKDLYFLGKVISKKQKLLMFSVFVFLGGLIAAIGFFLLNEMAN</sequence>
<feature type="transmembrane region" description="Helical" evidence="8">
    <location>
        <begin position="44"/>
        <end position="63"/>
    </location>
</feature>
<keyword evidence="5 8" id="KW-1133">Transmembrane helix</keyword>
<evidence type="ECO:0000259" key="9">
    <source>
        <dbReference type="Pfam" id="PF18967"/>
    </source>
</evidence>
<protein>
    <submittedName>
        <fullName evidence="10">DUF5706 domain-containing protein</fullName>
    </submittedName>
</protein>
<evidence type="ECO:0000256" key="8">
    <source>
        <dbReference type="SAM" id="Phobius"/>
    </source>
</evidence>
<evidence type="ECO:0000256" key="5">
    <source>
        <dbReference type="ARBA" id="ARBA00022989"/>
    </source>
</evidence>
<dbReference type="Proteomes" id="UP001139344">
    <property type="component" value="Unassembled WGS sequence"/>
</dbReference>
<dbReference type="GO" id="GO:0051607">
    <property type="term" value="P:defense response to virus"/>
    <property type="evidence" value="ECO:0007669"/>
    <property type="project" value="UniProtKB-KW"/>
</dbReference>
<dbReference type="AlphaFoldDB" id="A0A9X2A4U9"/>
<proteinExistence type="predicted"/>
<evidence type="ECO:0000256" key="3">
    <source>
        <dbReference type="ARBA" id="ARBA00022692"/>
    </source>
</evidence>
<evidence type="ECO:0000256" key="4">
    <source>
        <dbReference type="ARBA" id="ARBA00022741"/>
    </source>
</evidence>
<feature type="transmembrane region" description="Helical" evidence="8">
    <location>
        <begin position="75"/>
        <end position="96"/>
    </location>
</feature>
<evidence type="ECO:0000313" key="10">
    <source>
        <dbReference type="EMBL" id="MCG9970904.1"/>
    </source>
</evidence>
<evidence type="ECO:0000313" key="11">
    <source>
        <dbReference type="Proteomes" id="UP001139344"/>
    </source>
</evidence>
<dbReference type="RefSeq" id="WP_240096677.1">
    <property type="nucleotide sequence ID" value="NZ_JAJSON010000013.1"/>
</dbReference>
<name>A0A9X2A4U9_9FLAO</name>
<feature type="transmembrane region" description="Helical" evidence="8">
    <location>
        <begin position="162"/>
        <end position="183"/>
    </location>
</feature>
<feature type="domain" description="Pycsar effector protein" evidence="9">
    <location>
        <begin position="23"/>
        <end position="182"/>
    </location>
</feature>
<evidence type="ECO:0000256" key="7">
    <source>
        <dbReference type="ARBA" id="ARBA00023136"/>
    </source>
</evidence>
<accession>A0A9X2A4U9</accession>
<comment type="caution">
    <text evidence="10">The sequence shown here is derived from an EMBL/GenBank/DDBJ whole genome shotgun (WGS) entry which is preliminary data.</text>
</comment>
<keyword evidence="6" id="KW-0051">Antiviral defense</keyword>
<evidence type="ECO:0000256" key="6">
    <source>
        <dbReference type="ARBA" id="ARBA00023118"/>
    </source>
</evidence>
<evidence type="ECO:0000256" key="2">
    <source>
        <dbReference type="ARBA" id="ARBA00022475"/>
    </source>
</evidence>
<gene>
    <name evidence="10" type="ORF">LU635_04575</name>
</gene>
<reference evidence="10" key="1">
    <citation type="submission" date="2021-12" db="EMBL/GenBank/DDBJ databases">
        <title>Description of Gramella crocea sp. nov., a new bacterium isolated from activated sludge.</title>
        <authorList>
            <person name="Zhang X."/>
        </authorList>
    </citation>
    <scope>NUCLEOTIDE SEQUENCE</scope>
    <source>
        <strain evidence="10">YB25</strain>
    </source>
</reference>
<dbReference type="GO" id="GO:0005886">
    <property type="term" value="C:plasma membrane"/>
    <property type="evidence" value="ECO:0007669"/>
    <property type="project" value="UniProtKB-SubCell"/>
</dbReference>
<keyword evidence="2" id="KW-1003">Cell membrane</keyword>